<organism evidence="1 2">
    <name type="scientific">Kushneria sinocarnis</name>
    <dbReference type="NCBI Taxonomy" id="595502"/>
    <lineage>
        <taxon>Bacteria</taxon>
        <taxon>Pseudomonadati</taxon>
        <taxon>Pseudomonadota</taxon>
        <taxon>Gammaproteobacteria</taxon>
        <taxon>Oceanospirillales</taxon>
        <taxon>Halomonadaceae</taxon>
        <taxon>Kushneria</taxon>
    </lineage>
</organism>
<accession>A0A420WUL3</accession>
<sequence>MHILDGFEAPYPCSALTVDDRDDSLVTIGVMIDGWMMSRGVDLCEGDAWLFDEDDGY</sequence>
<proteinExistence type="predicted"/>
<dbReference type="EMBL" id="RBIN01000007">
    <property type="protein sequence ID" value="RKQ97137.1"/>
    <property type="molecule type" value="Genomic_DNA"/>
</dbReference>
<comment type="caution">
    <text evidence="1">The sequence shown here is derived from an EMBL/GenBank/DDBJ whole genome shotgun (WGS) entry which is preliminary data.</text>
</comment>
<keyword evidence="2" id="KW-1185">Reference proteome</keyword>
<protein>
    <submittedName>
        <fullName evidence="1">Uncharacterized protein</fullName>
    </submittedName>
</protein>
<reference evidence="1 2" key="1">
    <citation type="submission" date="2018-10" db="EMBL/GenBank/DDBJ databases">
        <title>Genomic Encyclopedia of Type Strains, Phase IV (KMG-IV): sequencing the most valuable type-strain genomes for metagenomic binning, comparative biology and taxonomic classification.</title>
        <authorList>
            <person name="Goeker M."/>
        </authorList>
    </citation>
    <scope>NUCLEOTIDE SEQUENCE [LARGE SCALE GENOMIC DNA]</scope>
    <source>
        <strain evidence="1 2">DSM 23229</strain>
    </source>
</reference>
<evidence type="ECO:0000313" key="1">
    <source>
        <dbReference type="EMBL" id="RKQ97137.1"/>
    </source>
</evidence>
<gene>
    <name evidence="1" type="ORF">C7446_2557</name>
</gene>
<dbReference type="AlphaFoldDB" id="A0A420WUL3"/>
<dbReference type="Proteomes" id="UP000281975">
    <property type="component" value="Unassembled WGS sequence"/>
</dbReference>
<evidence type="ECO:0000313" key="2">
    <source>
        <dbReference type="Proteomes" id="UP000281975"/>
    </source>
</evidence>
<name>A0A420WUL3_9GAMM</name>
<dbReference type="RefSeq" id="WP_170150087.1">
    <property type="nucleotide sequence ID" value="NZ_RBIN01000007.1"/>
</dbReference>